<evidence type="ECO:0000313" key="10">
    <source>
        <dbReference type="Proteomes" id="UP000007468"/>
    </source>
</evidence>
<accession>D6GR70</accession>
<dbReference type="InterPro" id="IPR002549">
    <property type="entry name" value="AI-2E-like"/>
</dbReference>
<evidence type="ECO:0000256" key="8">
    <source>
        <dbReference type="SAM" id="Phobius"/>
    </source>
</evidence>
<dbReference type="KEGG" id="faa:HMPREF0389_00074"/>
<dbReference type="Pfam" id="PF01594">
    <property type="entry name" value="AI-2E_transport"/>
    <property type="match status" value="1"/>
</dbReference>
<keyword evidence="10" id="KW-1185">Reference proteome</keyword>
<dbReference type="AlphaFoldDB" id="D6GR70"/>
<dbReference type="RefSeq" id="WP_014262217.1">
    <property type="nucleotide sequence ID" value="NC_016630.1"/>
</dbReference>
<feature type="transmembrane region" description="Helical" evidence="8">
    <location>
        <begin position="232"/>
        <end position="263"/>
    </location>
</feature>
<dbReference type="PANTHER" id="PTHR21716:SF53">
    <property type="entry name" value="PERMEASE PERM-RELATED"/>
    <property type="match status" value="1"/>
</dbReference>
<keyword evidence="5 8" id="KW-0812">Transmembrane</keyword>
<keyword evidence="6 8" id="KW-1133">Transmembrane helix</keyword>
<dbReference type="STRING" id="546269.HMPREF0389_00074"/>
<keyword evidence="4" id="KW-1003">Cell membrane</keyword>
<dbReference type="GO" id="GO:0005886">
    <property type="term" value="C:plasma membrane"/>
    <property type="evidence" value="ECO:0007669"/>
    <property type="project" value="UniProtKB-SubCell"/>
</dbReference>
<feature type="transmembrane region" description="Helical" evidence="8">
    <location>
        <begin position="71"/>
        <end position="92"/>
    </location>
</feature>
<evidence type="ECO:0000256" key="6">
    <source>
        <dbReference type="ARBA" id="ARBA00022989"/>
    </source>
</evidence>
<feature type="transmembrane region" description="Helical" evidence="8">
    <location>
        <begin position="34"/>
        <end position="59"/>
    </location>
</feature>
<feature type="transmembrane region" description="Helical" evidence="8">
    <location>
        <begin position="12"/>
        <end position="28"/>
    </location>
</feature>
<gene>
    <name evidence="9" type="ordered locus">HMPREF0389_00074</name>
</gene>
<evidence type="ECO:0000313" key="9">
    <source>
        <dbReference type="EMBL" id="EFE28161.1"/>
    </source>
</evidence>
<evidence type="ECO:0000256" key="2">
    <source>
        <dbReference type="ARBA" id="ARBA00009773"/>
    </source>
</evidence>
<evidence type="ECO:0000256" key="1">
    <source>
        <dbReference type="ARBA" id="ARBA00004651"/>
    </source>
</evidence>
<feature type="transmembrane region" description="Helical" evidence="8">
    <location>
        <begin position="158"/>
        <end position="184"/>
    </location>
</feature>
<keyword evidence="7 8" id="KW-0472">Membrane</keyword>
<organism evidence="9 10">
    <name type="scientific">Filifactor alocis (strain ATCC 35896 / CCUG 47790 / D40 B5)</name>
    <name type="common">Fusobacterium alocis</name>
    <dbReference type="NCBI Taxonomy" id="546269"/>
    <lineage>
        <taxon>Bacteria</taxon>
        <taxon>Bacillati</taxon>
        <taxon>Bacillota</taxon>
        <taxon>Clostridia</taxon>
        <taxon>Peptostreptococcales</taxon>
        <taxon>Filifactoraceae</taxon>
        <taxon>Filifactor</taxon>
    </lineage>
</organism>
<keyword evidence="3" id="KW-0813">Transport</keyword>
<dbReference type="PATRIC" id="fig|546269.5.peg.589"/>
<evidence type="ECO:0000256" key="4">
    <source>
        <dbReference type="ARBA" id="ARBA00022475"/>
    </source>
</evidence>
<dbReference type="GO" id="GO:0055085">
    <property type="term" value="P:transmembrane transport"/>
    <property type="evidence" value="ECO:0007669"/>
    <property type="project" value="TreeGrafter"/>
</dbReference>
<evidence type="ECO:0000256" key="5">
    <source>
        <dbReference type="ARBA" id="ARBA00022692"/>
    </source>
</evidence>
<feature type="transmembrane region" description="Helical" evidence="8">
    <location>
        <begin position="269"/>
        <end position="297"/>
    </location>
</feature>
<dbReference type="OrthoDB" id="9793390at2"/>
<comment type="similarity">
    <text evidence="2">Belongs to the autoinducer-2 exporter (AI-2E) (TC 2.A.86) family.</text>
</comment>
<dbReference type="PANTHER" id="PTHR21716">
    <property type="entry name" value="TRANSMEMBRANE PROTEIN"/>
    <property type="match status" value="1"/>
</dbReference>
<evidence type="ECO:0000256" key="3">
    <source>
        <dbReference type="ARBA" id="ARBA00022448"/>
    </source>
</evidence>
<dbReference type="EMBL" id="CP002390">
    <property type="protein sequence ID" value="EFE28161.1"/>
    <property type="molecule type" value="Genomic_DNA"/>
</dbReference>
<evidence type="ECO:0008006" key="11">
    <source>
        <dbReference type="Google" id="ProtNLM"/>
    </source>
</evidence>
<dbReference type="Proteomes" id="UP000007468">
    <property type="component" value="Chromosome"/>
</dbReference>
<feature type="transmembrane region" description="Helical" evidence="8">
    <location>
        <begin position="318"/>
        <end position="344"/>
    </location>
</feature>
<reference evidence="10" key="1">
    <citation type="submission" date="2010-12" db="EMBL/GenBank/DDBJ databases">
        <title>The genome sequence of Filifactor alocis strain ATCC 35896.</title>
        <authorList>
            <consortium name="The Broad Institute Genome Sequencing Platform"/>
            <person name="Ward D."/>
            <person name="Earl A."/>
            <person name="Feldgarden M."/>
            <person name="Young S.K."/>
            <person name="Gargeya S."/>
            <person name="Zeng Q."/>
            <person name="Alvarado L."/>
            <person name="Berlin A."/>
            <person name="Bochicchio J."/>
            <person name="Chapman S.B."/>
            <person name="Chen Z."/>
            <person name="Freedman E."/>
            <person name="Gellesch M."/>
            <person name="Goldberg J."/>
            <person name="Griggs A."/>
            <person name="Gujja S."/>
            <person name="Heilman E."/>
            <person name="Heiman D."/>
            <person name="Howarth C."/>
            <person name="Mehta T."/>
            <person name="Neiman D."/>
            <person name="Pearson M."/>
            <person name="Roberts A."/>
            <person name="Saif S."/>
            <person name="Shea T."/>
            <person name="Shenoy N."/>
            <person name="Sisk P."/>
            <person name="Stolte C."/>
            <person name="Sykes S."/>
            <person name="White J."/>
            <person name="Yandava C."/>
            <person name="Izard J."/>
            <person name="Blanton J.M."/>
            <person name="Baranova O.V."/>
            <person name="Tanner A.C."/>
            <person name="Dewhirst F.E."/>
            <person name="Haas B."/>
            <person name="Nusbaum C."/>
            <person name="Birren B."/>
        </authorList>
    </citation>
    <scope>NUCLEOTIDE SEQUENCE [LARGE SCALE GENOMIC DNA]</scope>
    <source>
        <strain evidence="10">ATCC 35896 / D40 B5</strain>
    </source>
</reference>
<protein>
    <recommendedName>
        <fullName evidence="11">Permease</fullName>
    </recommendedName>
</protein>
<dbReference type="eggNOG" id="COG0628">
    <property type="taxonomic scope" value="Bacteria"/>
</dbReference>
<proteinExistence type="inferred from homology"/>
<comment type="subcellular location">
    <subcellularLocation>
        <location evidence="1">Cell membrane</location>
        <topology evidence="1">Multi-pass membrane protein</topology>
    </subcellularLocation>
</comment>
<evidence type="ECO:0000256" key="7">
    <source>
        <dbReference type="ARBA" id="ARBA00023136"/>
    </source>
</evidence>
<name>D6GR70_FILAD</name>
<sequence>MLKRLEKNKDIIFIATVLLVIYQIIQNYEWFFSFAYRVLGILVPFFWAFGIAFLLNPLMVYIEKKRKFNRIVTLLFIYTFLIGVLTLLVVIVTPQLVKSITDIIKNMPDYYDIVENKISVLLDSKFFENPELNTMVKDSVDTLAKSTFDYFNDSLSDIFSRLIGLTSGFLQFIVGLIVSIYMLYDKEYFKLSSKKIVYRLFGAQKGDFIIHWGNVTNTVFQEFFIGKSLDSFIIGLLCWAGLLFLNAPYPFLLAIIVGIFNMIPYVGPFIGAIPVVFLSFFVKPITALWAAIFILILQQFDGNVLGPKILGNRMGIKPISVMLAIFIGGGLFGILGMLVGVPIFKLLSIIIDQFVGSKGDLENCE</sequence>